<dbReference type="STRING" id="1051890.A0A3N4LSN0"/>
<organism evidence="3 4">
    <name type="scientific">Terfezia boudieri ATCC MYA-4762</name>
    <dbReference type="NCBI Taxonomy" id="1051890"/>
    <lineage>
        <taxon>Eukaryota</taxon>
        <taxon>Fungi</taxon>
        <taxon>Dikarya</taxon>
        <taxon>Ascomycota</taxon>
        <taxon>Pezizomycotina</taxon>
        <taxon>Pezizomycetes</taxon>
        <taxon>Pezizales</taxon>
        <taxon>Pezizaceae</taxon>
        <taxon>Terfezia</taxon>
    </lineage>
</organism>
<feature type="compositionally biased region" description="Low complexity" evidence="1">
    <location>
        <begin position="45"/>
        <end position="61"/>
    </location>
</feature>
<keyword evidence="4" id="KW-1185">Reference proteome</keyword>
<dbReference type="SMART" id="SM00694">
    <property type="entry name" value="DysFC"/>
    <property type="match status" value="1"/>
</dbReference>
<feature type="compositionally biased region" description="Polar residues" evidence="1">
    <location>
        <begin position="188"/>
        <end position="197"/>
    </location>
</feature>
<feature type="compositionally biased region" description="Polar residues" evidence="1">
    <location>
        <begin position="506"/>
        <end position="530"/>
    </location>
</feature>
<accession>A0A3N4LSN0</accession>
<evidence type="ECO:0000313" key="3">
    <source>
        <dbReference type="EMBL" id="RPB24549.1"/>
    </source>
</evidence>
<evidence type="ECO:0000313" key="4">
    <source>
        <dbReference type="Proteomes" id="UP000267821"/>
    </source>
</evidence>
<sequence>MASIISSIRNSISVDRPSKTPPPVDHRINLRDNTGDSSPLERASSTRNSTTRTTPITSRPNSHNDEHPHPEGNGGDLDSTGERGPLRKAMARRKYSQWSAGTLNVAGAGNAVGTGPDAVSVGAETRGVVARKGLLRKNGSKTRKTEAEDKLPKISNGNSGLGVEDEGAIVRDNQVWMNESERTDRMNGRTTDSSLSPRPSFPRAGTDTEIDLETTLRPKGREKRWTARQAEIDVLYENQRGFFLCGIPLFSSKSLLNLDPSPWQTRDFKYSPVSILDKQTPDPSWEWAWKTWYVDMTTDVDDQGWMYSFSFNKFFSWHGTHVWFHSFVRRRRWLRRRVKIRKDGGLGSLDDTEVEAHGFNQDYFTIHSRQKYRGSVGTSWRVHGQNGSMGGAGWGGNATRGTFGAEEEGDILDEEEEISDVPTLMRVLRRCTLDRQKIKAIARFVEQGGAEVFYLAERMPALMSLLMFQASRRQLLAVLNHAYYKAEEEFQRGYDNQQPSPLPIVQATSPPTSPQSRPLTGQTPSPNNFDQRGKDEQKLKEERRLEGLKEAVNTADQEVKKLEFWSDIKVVVTQRGSGGVLGNLGEERWEDVDNRGPDVMKAIIGHRQGDLEQGEEEEKEKRRGGNGVRRDKGKGRA</sequence>
<feature type="region of interest" description="Disordered" evidence="1">
    <location>
        <begin position="139"/>
        <end position="164"/>
    </location>
</feature>
<dbReference type="Proteomes" id="UP000267821">
    <property type="component" value="Unassembled WGS sequence"/>
</dbReference>
<feature type="compositionally biased region" description="Basic and acidic residues" evidence="1">
    <location>
        <begin position="143"/>
        <end position="152"/>
    </location>
</feature>
<dbReference type="GO" id="GO:0016020">
    <property type="term" value="C:membrane"/>
    <property type="evidence" value="ECO:0007669"/>
    <property type="project" value="InterPro"/>
</dbReference>
<reference evidence="3 4" key="1">
    <citation type="journal article" date="2018" name="Nat. Ecol. Evol.">
        <title>Pezizomycetes genomes reveal the molecular basis of ectomycorrhizal truffle lifestyle.</title>
        <authorList>
            <person name="Murat C."/>
            <person name="Payen T."/>
            <person name="Noel B."/>
            <person name="Kuo A."/>
            <person name="Morin E."/>
            <person name="Chen J."/>
            <person name="Kohler A."/>
            <person name="Krizsan K."/>
            <person name="Balestrini R."/>
            <person name="Da Silva C."/>
            <person name="Montanini B."/>
            <person name="Hainaut M."/>
            <person name="Levati E."/>
            <person name="Barry K.W."/>
            <person name="Belfiori B."/>
            <person name="Cichocki N."/>
            <person name="Clum A."/>
            <person name="Dockter R.B."/>
            <person name="Fauchery L."/>
            <person name="Guy J."/>
            <person name="Iotti M."/>
            <person name="Le Tacon F."/>
            <person name="Lindquist E.A."/>
            <person name="Lipzen A."/>
            <person name="Malagnac F."/>
            <person name="Mello A."/>
            <person name="Molinier V."/>
            <person name="Miyauchi S."/>
            <person name="Poulain J."/>
            <person name="Riccioni C."/>
            <person name="Rubini A."/>
            <person name="Sitrit Y."/>
            <person name="Splivallo R."/>
            <person name="Traeger S."/>
            <person name="Wang M."/>
            <person name="Zifcakova L."/>
            <person name="Wipf D."/>
            <person name="Zambonelli A."/>
            <person name="Paolocci F."/>
            <person name="Nowrousian M."/>
            <person name="Ottonello S."/>
            <person name="Baldrian P."/>
            <person name="Spatafora J.W."/>
            <person name="Henrissat B."/>
            <person name="Nagy L.G."/>
            <person name="Aury J.M."/>
            <person name="Wincker P."/>
            <person name="Grigoriev I.V."/>
            <person name="Bonfante P."/>
            <person name="Martin F.M."/>
        </authorList>
    </citation>
    <scope>NUCLEOTIDE SEQUENCE [LARGE SCALE GENOMIC DNA]</scope>
    <source>
        <strain evidence="3 4">ATCC MYA-4762</strain>
    </source>
</reference>
<gene>
    <name evidence="3" type="ORF">L211DRAFT_867888</name>
</gene>
<protein>
    <recommendedName>
        <fullName evidence="2">Peroxin/Ferlin domain-containing protein</fullName>
    </recommendedName>
</protein>
<feature type="region of interest" description="Disordered" evidence="1">
    <location>
        <begin position="182"/>
        <end position="206"/>
    </location>
</feature>
<feature type="domain" description="Peroxin/Ferlin" evidence="2">
    <location>
        <begin position="304"/>
        <end position="340"/>
    </location>
</feature>
<proteinExistence type="predicted"/>
<dbReference type="InterPro" id="IPR006614">
    <property type="entry name" value="Peroxin/Ferlin"/>
</dbReference>
<name>A0A3N4LSN0_9PEZI</name>
<feature type="region of interest" description="Disordered" evidence="1">
    <location>
        <begin position="494"/>
        <end position="538"/>
    </location>
</feature>
<evidence type="ECO:0000259" key="2">
    <source>
        <dbReference type="SMART" id="SM00694"/>
    </source>
</evidence>
<dbReference type="AlphaFoldDB" id="A0A3N4LSN0"/>
<feature type="region of interest" description="Disordered" evidence="1">
    <location>
        <begin position="606"/>
        <end position="637"/>
    </location>
</feature>
<evidence type="ECO:0000256" key="1">
    <source>
        <dbReference type="SAM" id="MobiDB-lite"/>
    </source>
</evidence>
<feature type="compositionally biased region" description="Basic and acidic residues" evidence="1">
    <location>
        <begin position="24"/>
        <end position="34"/>
    </location>
</feature>
<dbReference type="InParanoid" id="A0A3N4LSN0"/>
<dbReference type="OrthoDB" id="72441at2759"/>
<dbReference type="EMBL" id="ML121541">
    <property type="protein sequence ID" value="RPB24549.1"/>
    <property type="molecule type" value="Genomic_DNA"/>
</dbReference>
<feature type="compositionally biased region" description="Low complexity" evidence="1">
    <location>
        <begin position="1"/>
        <end position="13"/>
    </location>
</feature>
<feature type="region of interest" description="Disordered" evidence="1">
    <location>
        <begin position="1"/>
        <end position="95"/>
    </location>
</feature>